<dbReference type="Proteomes" id="UP000886251">
    <property type="component" value="Unassembled WGS sequence"/>
</dbReference>
<feature type="transmembrane region" description="Helical" evidence="1">
    <location>
        <begin position="216"/>
        <end position="236"/>
    </location>
</feature>
<dbReference type="AlphaFoldDB" id="A0A831RM44"/>
<dbReference type="PANTHER" id="PTHR39084:SF1">
    <property type="entry name" value="DUF4010 DOMAIN-CONTAINING PROTEIN"/>
    <property type="match status" value="1"/>
</dbReference>
<gene>
    <name evidence="3" type="ORF">ENI96_12375</name>
</gene>
<feature type="transmembrane region" description="Helical" evidence="1">
    <location>
        <begin position="279"/>
        <end position="297"/>
    </location>
</feature>
<feature type="transmembrane region" description="Helical" evidence="1">
    <location>
        <begin position="410"/>
        <end position="429"/>
    </location>
</feature>
<dbReference type="PANTHER" id="PTHR39084">
    <property type="entry name" value="MEMBRANE PROTEIN-RELATED"/>
    <property type="match status" value="1"/>
</dbReference>
<comment type="caution">
    <text evidence="3">The sequence shown here is derived from an EMBL/GenBank/DDBJ whole genome shotgun (WGS) entry which is preliminary data.</text>
</comment>
<dbReference type="EMBL" id="DRKP01000153">
    <property type="protein sequence ID" value="HEB97208.1"/>
    <property type="molecule type" value="Genomic_DNA"/>
</dbReference>
<feature type="transmembrane region" description="Helical" evidence="1">
    <location>
        <begin position="251"/>
        <end position="272"/>
    </location>
</feature>
<reference evidence="3" key="1">
    <citation type="journal article" date="2020" name="mSystems">
        <title>Genome- and Community-Level Interaction Insights into Carbon Utilization and Element Cycling Functions of Hydrothermarchaeota in Hydrothermal Sediment.</title>
        <authorList>
            <person name="Zhou Z."/>
            <person name="Liu Y."/>
            <person name="Xu W."/>
            <person name="Pan J."/>
            <person name="Luo Z.H."/>
            <person name="Li M."/>
        </authorList>
    </citation>
    <scope>NUCLEOTIDE SEQUENCE [LARGE SCALE GENOMIC DNA]</scope>
    <source>
        <strain evidence="3">HyVt-443</strain>
    </source>
</reference>
<keyword evidence="1" id="KW-0812">Transmembrane</keyword>
<feature type="transmembrane region" description="Helical" evidence="1">
    <location>
        <begin position="74"/>
        <end position="91"/>
    </location>
</feature>
<dbReference type="Pfam" id="PF13194">
    <property type="entry name" value="DUF4010"/>
    <property type="match status" value="1"/>
</dbReference>
<organism evidence="3">
    <name type="scientific">Sedimenticola thiotaurini</name>
    <dbReference type="NCBI Taxonomy" id="1543721"/>
    <lineage>
        <taxon>Bacteria</taxon>
        <taxon>Pseudomonadati</taxon>
        <taxon>Pseudomonadota</taxon>
        <taxon>Gammaproteobacteria</taxon>
        <taxon>Chromatiales</taxon>
        <taxon>Sedimenticolaceae</taxon>
        <taxon>Sedimenticola</taxon>
    </lineage>
</organism>
<feature type="transmembrane region" description="Helical" evidence="1">
    <location>
        <begin position="14"/>
        <end position="36"/>
    </location>
</feature>
<proteinExistence type="predicted"/>
<feature type="transmembrane region" description="Helical" evidence="1">
    <location>
        <begin position="317"/>
        <end position="336"/>
    </location>
</feature>
<name>A0A831RM44_9GAMM</name>
<evidence type="ECO:0000256" key="1">
    <source>
        <dbReference type="SAM" id="Phobius"/>
    </source>
</evidence>
<accession>A0A831RM44</accession>
<feature type="domain" description="DUF4010" evidence="2">
    <location>
        <begin position="194"/>
        <end position="403"/>
    </location>
</feature>
<feature type="transmembrane region" description="Helical" evidence="1">
    <location>
        <begin position="185"/>
        <end position="204"/>
    </location>
</feature>
<sequence>MLHDSLINELLSQIWFHFALVALFGFLTGLEFREYILLRGRERPEIPAVSLGTARTFTFIAILGFVLHRLDPDLRLYLVGMGGLILFLGLFYHHKLKSGQTGLLQLLMMLIVYAYGPTIALLPPWFLVLLFVAVVFTLSARPFAHRVIERLEPQEIPTLAKFLLLSGVILPLLPDQPISRFISATPFRIWLAVVVISAISYAGYILRKYLLHRQGYLVTGLLGGLYSSTATTVVLARKSHALGQRDLSLDAGIMAASGMMYLRLLMLVLIMNPGLLPHTLWPLLLFGLGSVAVALLVDRKGAREAQPATDLGRSNPLELGVALLFAVLFVVMMVITQQVIDHFGRNGLDLLSFGVGFTDIDPFVLSILSGHYATVSSSQLAGAIVIAAGSNDLLKALYALSLGGRKQCGMVSGFLFLLGVLTMVSGLAISRLGL</sequence>
<dbReference type="InterPro" id="IPR025105">
    <property type="entry name" value="DUF4010"/>
</dbReference>
<keyword evidence="1" id="KW-1133">Transmembrane helix</keyword>
<protein>
    <submittedName>
        <fullName evidence="3">DUF4010 domain-containing protein</fullName>
    </submittedName>
</protein>
<evidence type="ECO:0000313" key="3">
    <source>
        <dbReference type="EMBL" id="HEB97208.1"/>
    </source>
</evidence>
<feature type="transmembrane region" description="Helical" evidence="1">
    <location>
        <begin position="48"/>
        <end position="68"/>
    </location>
</feature>
<evidence type="ECO:0000259" key="2">
    <source>
        <dbReference type="Pfam" id="PF13194"/>
    </source>
</evidence>
<keyword evidence="1" id="KW-0472">Membrane</keyword>